<dbReference type="Proteomes" id="UP000649617">
    <property type="component" value="Unassembled WGS sequence"/>
</dbReference>
<gene>
    <name evidence="6" type="primary">Slc25a25</name>
    <name evidence="6" type="ORF">SPIL2461_LOCUS8856</name>
</gene>
<dbReference type="InterPro" id="IPR023395">
    <property type="entry name" value="MCP_dom_sf"/>
</dbReference>
<evidence type="ECO:0000256" key="5">
    <source>
        <dbReference type="RuleBase" id="RU000488"/>
    </source>
</evidence>
<comment type="similarity">
    <text evidence="5">Belongs to the mitochondrial carrier (TC 2.A.29) family.</text>
</comment>
<feature type="repeat" description="Solcar" evidence="4">
    <location>
        <begin position="73"/>
        <end position="163"/>
    </location>
</feature>
<name>A0A812QE62_SYMPI</name>
<keyword evidence="2 4" id="KW-0812">Transmembrane</keyword>
<keyword evidence="7" id="KW-1185">Reference proteome</keyword>
<comment type="subcellular location">
    <subcellularLocation>
        <location evidence="1">Membrane</location>
        <topology evidence="1">Multi-pass membrane protein</topology>
    </subcellularLocation>
</comment>
<dbReference type="EMBL" id="CAJNIZ010014803">
    <property type="protein sequence ID" value="CAE7366552.1"/>
    <property type="molecule type" value="Genomic_DNA"/>
</dbReference>
<dbReference type="InterPro" id="IPR018108">
    <property type="entry name" value="MCP_transmembrane"/>
</dbReference>
<sequence>VSSFVTFPVWKAATIGQSGYALRAKSALGRFLEAARPPYRGSFVVVSGRTWAQAMIFFGSDEGSRLLRRNGWSSTTASLLPPLLISAYVQVANQPFIRSSVMLQGDPQVKFAHSSNSPNLAVLRHLWRTEGIKALWLGTGVSIARTAPKYVTAIGAKDAMEELLAPDDQTFASAVVRSIKKSVAASVAGSILTNPLDVAQNEMYQTGDSFISTVKRLQQVEGCQLHTDVHHVFECCLSNEEVGGSREAGCHQCCAKFSCACRALPVQRR</sequence>
<dbReference type="Gene3D" id="1.50.40.10">
    <property type="entry name" value="Mitochondrial carrier domain"/>
    <property type="match status" value="1"/>
</dbReference>
<dbReference type="AlphaFoldDB" id="A0A812QE62"/>
<evidence type="ECO:0000313" key="7">
    <source>
        <dbReference type="Proteomes" id="UP000649617"/>
    </source>
</evidence>
<evidence type="ECO:0000256" key="4">
    <source>
        <dbReference type="PROSITE-ProRule" id="PRU00282"/>
    </source>
</evidence>
<evidence type="ECO:0000256" key="3">
    <source>
        <dbReference type="ARBA" id="ARBA00023136"/>
    </source>
</evidence>
<protein>
    <submittedName>
        <fullName evidence="6">Slc25a25 protein</fullName>
    </submittedName>
</protein>
<organism evidence="6 7">
    <name type="scientific">Symbiodinium pilosum</name>
    <name type="common">Dinoflagellate</name>
    <dbReference type="NCBI Taxonomy" id="2952"/>
    <lineage>
        <taxon>Eukaryota</taxon>
        <taxon>Sar</taxon>
        <taxon>Alveolata</taxon>
        <taxon>Dinophyceae</taxon>
        <taxon>Suessiales</taxon>
        <taxon>Symbiodiniaceae</taxon>
        <taxon>Symbiodinium</taxon>
    </lineage>
</organism>
<comment type="caution">
    <text evidence="6">The sequence shown here is derived from an EMBL/GenBank/DDBJ whole genome shotgun (WGS) entry which is preliminary data.</text>
</comment>
<evidence type="ECO:0000313" key="6">
    <source>
        <dbReference type="EMBL" id="CAE7366552.1"/>
    </source>
</evidence>
<accession>A0A812QE62</accession>
<dbReference type="Pfam" id="PF00153">
    <property type="entry name" value="Mito_carr"/>
    <property type="match status" value="1"/>
</dbReference>
<dbReference type="SUPFAM" id="SSF103506">
    <property type="entry name" value="Mitochondrial carrier"/>
    <property type="match status" value="1"/>
</dbReference>
<dbReference type="OrthoDB" id="444247at2759"/>
<evidence type="ECO:0000256" key="1">
    <source>
        <dbReference type="ARBA" id="ARBA00004141"/>
    </source>
</evidence>
<evidence type="ECO:0000256" key="2">
    <source>
        <dbReference type="ARBA" id="ARBA00022692"/>
    </source>
</evidence>
<reference evidence="6" key="1">
    <citation type="submission" date="2021-02" db="EMBL/GenBank/DDBJ databases">
        <authorList>
            <person name="Dougan E. K."/>
            <person name="Rhodes N."/>
            <person name="Thang M."/>
            <person name="Chan C."/>
        </authorList>
    </citation>
    <scope>NUCLEOTIDE SEQUENCE</scope>
</reference>
<feature type="non-terminal residue" evidence="6">
    <location>
        <position position="269"/>
    </location>
</feature>
<proteinExistence type="inferred from homology"/>
<keyword evidence="5" id="KW-0813">Transport</keyword>
<dbReference type="GO" id="GO:0016020">
    <property type="term" value="C:membrane"/>
    <property type="evidence" value="ECO:0007669"/>
    <property type="project" value="UniProtKB-SubCell"/>
</dbReference>
<dbReference type="PROSITE" id="PS50920">
    <property type="entry name" value="SOLCAR"/>
    <property type="match status" value="1"/>
</dbReference>
<keyword evidence="3 4" id="KW-0472">Membrane</keyword>